<dbReference type="SUPFAM" id="SSF69279">
    <property type="entry name" value="Phage tail proteins"/>
    <property type="match status" value="1"/>
</dbReference>
<evidence type="ECO:0000313" key="3">
    <source>
        <dbReference type="Proteomes" id="UP000036261"/>
    </source>
</evidence>
<dbReference type="Pfam" id="PF05954">
    <property type="entry name" value="Phage_GPD"/>
    <property type="match status" value="1"/>
</dbReference>
<proteinExistence type="predicted"/>
<feature type="domain" description="Gp5/Type VI secretion system Vgr protein OB-fold" evidence="1">
    <location>
        <begin position="411"/>
        <end position="489"/>
    </location>
</feature>
<keyword evidence="3" id="KW-1185">Reference proteome</keyword>
<dbReference type="AlphaFoldDB" id="A0A0J7IGF5"/>
<reference evidence="2 3" key="1">
    <citation type="journal article" date="2013" name="Int. J. Syst. Evol. Microbiol.">
        <title>Chryseobacterium angstadtii sp. nov., isolated from a newt tank.</title>
        <authorList>
            <person name="Kirk K.E."/>
            <person name="Hoffman J.A."/>
            <person name="Smith K.A."/>
            <person name="Strahan B.L."/>
            <person name="Failor K.C."/>
            <person name="Krebs J.E."/>
            <person name="Gale A.N."/>
            <person name="Do T.D."/>
            <person name="Sontag T.C."/>
            <person name="Batties A.M."/>
            <person name="Mistiszyn K."/>
            <person name="Newman J.D."/>
        </authorList>
    </citation>
    <scope>NUCLEOTIDE SEQUENCE [LARGE SCALE GENOMIC DNA]</scope>
    <source>
        <strain evidence="2 3">KM</strain>
    </source>
</reference>
<dbReference type="Pfam" id="PF04717">
    <property type="entry name" value="Phage_base_V"/>
    <property type="match status" value="1"/>
</dbReference>
<dbReference type="Gene3D" id="2.30.110.50">
    <property type="match status" value="1"/>
</dbReference>
<gene>
    <name evidence="2" type="ORF">ACM46_09085</name>
</gene>
<evidence type="ECO:0000259" key="1">
    <source>
        <dbReference type="Pfam" id="PF04717"/>
    </source>
</evidence>
<dbReference type="Proteomes" id="UP000036261">
    <property type="component" value="Unassembled WGS sequence"/>
</dbReference>
<dbReference type="STRING" id="558151.ACM46_09085"/>
<name>A0A0J7IGF5_9FLAO</name>
<protein>
    <submittedName>
        <fullName evidence="2">Vgr family protein</fullName>
    </submittedName>
</protein>
<dbReference type="SUPFAM" id="SSF69349">
    <property type="entry name" value="Phage fibre proteins"/>
    <property type="match status" value="1"/>
</dbReference>
<comment type="caution">
    <text evidence="2">The sequence shown here is derived from an EMBL/GenBank/DDBJ whole genome shotgun (WGS) entry which is preliminary data.</text>
</comment>
<dbReference type="Gene3D" id="3.55.50.10">
    <property type="entry name" value="Baseplate protein-like domains"/>
    <property type="match status" value="1"/>
</dbReference>
<dbReference type="InterPro" id="IPR037026">
    <property type="entry name" value="Vgr_OB-fold_dom_sf"/>
</dbReference>
<evidence type="ECO:0000313" key="2">
    <source>
        <dbReference type="EMBL" id="KMQ65182.1"/>
    </source>
</evidence>
<dbReference type="PATRIC" id="fig|558151.6.peg.1905"/>
<sequence length="631" mass="69067">MFNKPITPNEAEISNKKIWSNQPTSKIFNAHAIPENAIAGINRVINLDIHVEGKQIRHFKHFRLKQKASNHHKFEMVLAHDALGDPENHNLENAQAFLGKRITVVFKYKDVDQSPERNFVGVITEIGFSQEKGSLGDIVFKGYSPTILLDAAPHIQSFGGSQPISLNSVANEVIKEALDQGKFDFRVDSQHGNISYSCQYEETHFNYLSRIAEAYGEQFFYDGEILHFGKLPPQEKPIKLVYGSNLSDVKIKMKAQHVKPTFYGYNSSKDEKFIGSSSKITHTSDIAKRAYEISERTFQTPSLRVAPIKAISFMDIDASQRGTAGSKAAEVLVTSGKTSLPFLYPGCITDIEMRKPDSNETTFFTKLMVIEALHQVDARGYYEGSFKAIASDTGFLPRPEYINPLAEPQFAKVISNTDPQNQGRVQVQLDWQKGQDTTEFIRVMSPDAGSSDKVGKNRGFMSIPEVGDQVIVNYVHLHPDRPFVMGGMYHGGIGAGGGEGNNIKSLSSKSGNKLELNDGEGSVFLTDQGGANMKFDGAGNANTNATKNKSVSVGEKNTVTVGDIHKTDVGNGQSVLTMGKDGVIDLSSLEKLTLKVGDNSLEISTAGIKVNGAKIEITGEGSWSGGNVFIN</sequence>
<organism evidence="2 3">
    <name type="scientific">Chryseobacterium angstadtii</name>
    <dbReference type="NCBI Taxonomy" id="558151"/>
    <lineage>
        <taxon>Bacteria</taxon>
        <taxon>Pseudomonadati</taxon>
        <taxon>Bacteroidota</taxon>
        <taxon>Flavobacteriia</taxon>
        <taxon>Flavobacteriales</taxon>
        <taxon>Weeksellaceae</taxon>
        <taxon>Chryseobacterium group</taxon>
        <taxon>Chryseobacterium</taxon>
    </lineage>
</organism>
<accession>A0A0J7IGF5</accession>
<dbReference type="EMBL" id="LFND01000003">
    <property type="protein sequence ID" value="KMQ65182.1"/>
    <property type="molecule type" value="Genomic_DNA"/>
</dbReference>
<dbReference type="InterPro" id="IPR006531">
    <property type="entry name" value="Gp5/Vgr_OB"/>
</dbReference>
<dbReference type="SUPFAM" id="SSF69255">
    <property type="entry name" value="gp5 N-terminal domain-like"/>
    <property type="match status" value="1"/>
</dbReference>
<dbReference type="Gene3D" id="2.40.50.230">
    <property type="entry name" value="Gp5 N-terminal domain"/>
    <property type="match status" value="1"/>
</dbReference>